<evidence type="ECO:0000313" key="3">
    <source>
        <dbReference type="EMBL" id="EUD64706.1"/>
    </source>
</evidence>
<dbReference type="Proteomes" id="UP000030640">
    <property type="component" value="Unassembled WGS sequence"/>
</dbReference>
<keyword evidence="4" id="KW-1185">Reference proteome</keyword>
<feature type="compositionally biased region" description="Basic and acidic residues" evidence="1">
    <location>
        <begin position="182"/>
        <end position="192"/>
    </location>
</feature>
<keyword evidence="2" id="KW-0812">Transmembrane</keyword>
<accession>W7AHG5</accession>
<feature type="compositionally biased region" description="Low complexity" evidence="1">
    <location>
        <begin position="97"/>
        <end position="109"/>
    </location>
</feature>
<evidence type="ECO:0000256" key="2">
    <source>
        <dbReference type="SAM" id="Phobius"/>
    </source>
</evidence>
<protein>
    <submittedName>
        <fullName evidence="3">Uncharacterized protein</fullName>
    </submittedName>
</protein>
<name>W7AHG5_9APIC</name>
<feature type="region of interest" description="Disordered" evidence="1">
    <location>
        <begin position="86"/>
        <end position="192"/>
    </location>
</feature>
<gene>
    <name evidence="3" type="ORF">C922_04962</name>
</gene>
<evidence type="ECO:0000256" key="1">
    <source>
        <dbReference type="SAM" id="MobiDB-lite"/>
    </source>
</evidence>
<dbReference type="VEuPathDB" id="PlasmoDB:C922_04962"/>
<keyword evidence="2" id="KW-1133">Transmembrane helix</keyword>
<dbReference type="EMBL" id="KI965491">
    <property type="protein sequence ID" value="EUD64706.1"/>
    <property type="molecule type" value="Genomic_DNA"/>
</dbReference>
<dbReference type="OrthoDB" id="387581at2759"/>
<organism evidence="3 4">
    <name type="scientific">Plasmodium inui San Antonio 1</name>
    <dbReference type="NCBI Taxonomy" id="1237626"/>
    <lineage>
        <taxon>Eukaryota</taxon>
        <taxon>Sar</taxon>
        <taxon>Alveolata</taxon>
        <taxon>Apicomplexa</taxon>
        <taxon>Aconoidasida</taxon>
        <taxon>Haemosporida</taxon>
        <taxon>Plasmodiidae</taxon>
        <taxon>Plasmodium</taxon>
        <taxon>Plasmodium (Plasmodium)</taxon>
    </lineage>
</organism>
<dbReference type="AlphaFoldDB" id="W7AHG5"/>
<dbReference type="GeneID" id="20040236"/>
<feature type="compositionally biased region" description="Acidic residues" evidence="1">
    <location>
        <begin position="110"/>
        <end position="136"/>
    </location>
</feature>
<proteinExistence type="predicted"/>
<evidence type="ECO:0000313" key="4">
    <source>
        <dbReference type="Proteomes" id="UP000030640"/>
    </source>
</evidence>
<feature type="transmembrane region" description="Helical" evidence="2">
    <location>
        <begin position="33"/>
        <end position="55"/>
    </location>
</feature>
<dbReference type="RefSeq" id="XP_008818758.1">
    <property type="nucleotide sequence ID" value="XM_008820536.1"/>
</dbReference>
<keyword evidence="2" id="KW-0472">Membrane</keyword>
<reference evidence="3 4" key="1">
    <citation type="submission" date="2013-02" db="EMBL/GenBank/DDBJ databases">
        <title>The Genome Sequence of Plasmodium inui San Antonio 1.</title>
        <authorList>
            <consortium name="The Broad Institute Genome Sequencing Platform"/>
            <consortium name="The Broad Institute Genome Sequencing Center for Infectious Disease"/>
            <person name="Neafsey D."/>
            <person name="Cheeseman I."/>
            <person name="Volkman S."/>
            <person name="Adams J."/>
            <person name="Walker B."/>
            <person name="Young S.K."/>
            <person name="Zeng Q."/>
            <person name="Gargeya S."/>
            <person name="Fitzgerald M."/>
            <person name="Haas B."/>
            <person name="Abouelleil A."/>
            <person name="Alvarado L."/>
            <person name="Arachchi H.M."/>
            <person name="Berlin A.M."/>
            <person name="Chapman S.B."/>
            <person name="Dewar J."/>
            <person name="Goldberg J."/>
            <person name="Griggs A."/>
            <person name="Gujja S."/>
            <person name="Hansen M."/>
            <person name="Howarth C."/>
            <person name="Imamovic A."/>
            <person name="Larimer J."/>
            <person name="McCowan C."/>
            <person name="Murphy C."/>
            <person name="Neiman D."/>
            <person name="Pearson M."/>
            <person name="Priest M."/>
            <person name="Roberts A."/>
            <person name="Saif S."/>
            <person name="Shea T."/>
            <person name="Sisk P."/>
            <person name="Sykes S."/>
            <person name="Wortman J."/>
            <person name="Nusbaum C."/>
            <person name="Birren B."/>
        </authorList>
    </citation>
    <scope>NUCLEOTIDE SEQUENCE [LARGE SCALE GENOMIC DNA]</scope>
    <source>
        <strain evidence="3 4">San Antonio 1</strain>
    </source>
</reference>
<sequence>MSFNQLISLGKNSATLLNNILGSLFKPNPNLEYLLPSILSYSAFLILVCTAYKLYEKYYERSEDKVQFAGIAVFDADTADLAKGGKVLSGQDDLTSEKSAGGSEEYAGGEADEEEKEEKLDEELREELGEDYEEQYEQPYEGEYGEMIDQPYEEDYGGDYGEEYEEEDGEEYEGEDEEEYNDEKVSELEDEGVPEHDYVWAQPQQQHAAVHYQLKDEKVPFKESVEI</sequence>
<feature type="compositionally biased region" description="Acidic residues" evidence="1">
    <location>
        <begin position="143"/>
        <end position="181"/>
    </location>
</feature>